<evidence type="ECO:0000313" key="1">
    <source>
        <dbReference type="EMBL" id="GMR55031.1"/>
    </source>
</evidence>
<comment type="caution">
    <text evidence="1">The sequence shown here is derived from an EMBL/GenBank/DDBJ whole genome shotgun (WGS) entry which is preliminary data.</text>
</comment>
<reference evidence="2" key="1">
    <citation type="submission" date="2022-10" db="EMBL/GenBank/DDBJ databases">
        <title>Genome assembly of Pristionchus species.</title>
        <authorList>
            <person name="Yoshida K."/>
            <person name="Sommer R.J."/>
        </authorList>
    </citation>
    <scope>NUCLEOTIDE SEQUENCE [LARGE SCALE GENOMIC DNA]</scope>
    <source>
        <strain evidence="2">RS5460</strain>
    </source>
</reference>
<gene>
    <name evidence="1" type="ORF">PMAYCL1PPCAC_25226</name>
</gene>
<evidence type="ECO:0000313" key="2">
    <source>
        <dbReference type="Proteomes" id="UP001328107"/>
    </source>
</evidence>
<keyword evidence="2" id="KW-1185">Reference proteome</keyword>
<proteinExistence type="predicted"/>
<name>A0AAN5D2A5_9BILA</name>
<protein>
    <submittedName>
        <fullName evidence="1">Uncharacterized protein</fullName>
    </submittedName>
</protein>
<dbReference type="Proteomes" id="UP001328107">
    <property type="component" value="Unassembled WGS sequence"/>
</dbReference>
<sequence length="296" mass="34210">MIIADRFDIKMIVERVEERLINRKTISMIESYLFVDKHDAFRFIKLHTRAMERFKRSDNDYWCTEEYHQLSDAAKSACQRISRIYPNDDAMCFPYWSRSKAPCTEMEEVKDTMEAKEVVAFGCFPSVFSMSGECGILSRRSCHSTVANDIGGLLWGVDAKLETYYNDEGSKRYLLSMRLVANEDRPSKFKWKAEGVMEVEVTFLAKGVVLMDQSDPTYCTELVDSKGERINSQETNPYPVKKQLSFAVDSNNRKSMSPVVCVMINELDDEDDWEEDMDEGIFVKTQIRLTKVTGVR</sequence>
<dbReference type="AlphaFoldDB" id="A0AAN5D2A5"/>
<organism evidence="1 2">
    <name type="scientific">Pristionchus mayeri</name>
    <dbReference type="NCBI Taxonomy" id="1317129"/>
    <lineage>
        <taxon>Eukaryota</taxon>
        <taxon>Metazoa</taxon>
        <taxon>Ecdysozoa</taxon>
        <taxon>Nematoda</taxon>
        <taxon>Chromadorea</taxon>
        <taxon>Rhabditida</taxon>
        <taxon>Rhabditina</taxon>
        <taxon>Diplogasteromorpha</taxon>
        <taxon>Diplogasteroidea</taxon>
        <taxon>Neodiplogasteridae</taxon>
        <taxon>Pristionchus</taxon>
    </lineage>
</organism>
<dbReference type="EMBL" id="BTRK01000005">
    <property type="protein sequence ID" value="GMR55031.1"/>
    <property type="molecule type" value="Genomic_DNA"/>
</dbReference>
<accession>A0AAN5D2A5</accession>